<feature type="transmembrane region" description="Helical" evidence="1">
    <location>
        <begin position="12"/>
        <end position="38"/>
    </location>
</feature>
<proteinExistence type="predicted"/>
<reference evidence="2" key="1">
    <citation type="submission" date="2020-12" db="EMBL/GenBank/DDBJ databases">
        <title>Burkholderia cepacia complex in Mexico.</title>
        <authorList>
            <person name="Estrada P."/>
        </authorList>
    </citation>
    <scope>NUCLEOTIDE SEQUENCE</scope>
    <source>
        <strain evidence="2">871</strain>
    </source>
</reference>
<dbReference type="AlphaFoldDB" id="A0A8I1AV78"/>
<comment type="caution">
    <text evidence="2">The sequence shown here is derived from an EMBL/GenBank/DDBJ whole genome shotgun (WGS) entry which is preliminary data.</text>
</comment>
<accession>A0A8I1AV78</accession>
<evidence type="ECO:0000313" key="3">
    <source>
        <dbReference type="Proteomes" id="UP000645612"/>
    </source>
</evidence>
<dbReference type="Proteomes" id="UP000645612">
    <property type="component" value="Unassembled WGS sequence"/>
</dbReference>
<protein>
    <submittedName>
        <fullName evidence="2">Uncharacterized protein</fullName>
    </submittedName>
</protein>
<organism evidence="2 3">
    <name type="scientific">Burkholderia cepacia</name>
    <name type="common">Pseudomonas cepacia</name>
    <dbReference type="NCBI Taxonomy" id="292"/>
    <lineage>
        <taxon>Bacteria</taxon>
        <taxon>Pseudomonadati</taxon>
        <taxon>Pseudomonadota</taxon>
        <taxon>Betaproteobacteria</taxon>
        <taxon>Burkholderiales</taxon>
        <taxon>Burkholderiaceae</taxon>
        <taxon>Burkholderia</taxon>
        <taxon>Burkholderia cepacia complex</taxon>
    </lineage>
</organism>
<sequence length="156" mass="17628">MSTAGTHVKKLLKWGLIVAVSIFLLGVVSVGLLVVYALNNHGDIDCQRYNYNEKLNGGIKELDGKKYLVNICGSGIDDRRFMGDGMDNVRITVSDEHGEILAKRNYKVFWDGVPGHEPLVFEKDRIIYQDDKEQADHSISIPPTKLDWIRARLPIF</sequence>
<evidence type="ECO:0000256" key="1">
    <source>
        <dbReference type="SAM" id="Phobius"/>
    </source>
</evidence>
<evidence type="ECO:0000313" key="2">
    <source>
        <dbReference type="EMBL" id="MBH9697970.1"/>
    </source>
</evidence>
<dbReference type="RefSeq" id="WP_198110700.1">
    <property type="nucleotide sequence ID" value="NZ_CADDZZ010000002.1"/>
</dbReference>
<gene>
    <name evidence="2" type="ORF">JAO13_16155</name>
</gene>
<keyword evidence="1" id="KW-1133">Transmembrane helix</keyword>
<dbReference type="EMBL" id="JAEDXG010000014">
    <property type="protein sequence ID" value="MBH9697970.1"/>
    <property type="molecule type" value="Genomic_DNA"/>
</dbReference>
<keyword evidence="1" id="KW-0472">Membrane</keyword>
<name>A0A8I1AV78_BURCE</name>
<keyword evidence="1" id="KW-0812">Transmembrane</keyword>